<reference evidence="7 8" key="1">
    <citation type="submission" date="2024-02" db="EMBL/GenBank/DDBJ databases">
        <title>Discinaceae phylogenomics.</title>
        <authorList>
            <person name="Dirks A.C."/>
            <person name="James T.Y."/>
        </authorList>
    </citation>
    <scope>NUCLEOTIDE SEQUENCE [LARGE SCALE GENOMIC DNA]</scope>
    <source>
        <strain evidence="7 8">ACD0624</strain>
    </source>
</reference>
<name>A0ABR3GEN9_9PEZI</name>
<evidence type="ECO:0000256" key="6">
    <source>
        <dbReference type="SAM" id="Phobius"/>
    </source>
</evidence>
<evidence type="ECO:0000256" key="4">
    <source>
        <dbReference type="ARBA" id="ARBA00023136"/>
    </source>
</evidence>
<feature type="transmembrane region" description="Helical" evidence="6">
    <location>
        <begin position="296"/>
        <end position="316"/>
    </location>
</feature>
<feature type="transmembrane region" description="Helical" evidence="6">
    <location>
        <begin position="74"/>
        <end position="95"/>
    </location>
</feature>
<evidence type="ECO:0000313" key="7">
    <source>
        <dbReference type="EMBL" id="KAL0634432.1"/>
    </source>
</evidence>
<dbReference type="SMART" id="SM00679">
    <property type="entry name" value="CTNS"/>
    <property type="match status" value="2"/>
</dbReference>
<dbReference type="InterPro" id="IPR006603">
    <property type="entry name" value="PQ-loop_rpt"/>
</dbReference>
<dbReference type="PANTHER" id="PTHR16201">
    <property type="entry name" value="SEVEN TRANSMEMBRANE PROTEIN 1-RELATED"/>
    <property type="match status" value="1"/>
</dbReference>
<evidence type="ECO:0000256" key="5">
    <source>
        <dbReference type="SAM" id="MobiDB-lite"/>
    </source>
</evidence>
<keyword evidence="3 6" id="KW-1133">Transmembrane helix</keyword>
<evidence type="ECO:0000256" key="1">
    <source>
        <dbReference type="ARBA" id="ARBA00004141"/>
    </source>
</evidence>
<dbReference type="Gene3D" id="1.20.1280.290">
    <property type="match status" value="2"/>
</dbReference>
<feature type="transmembrane region" description="Helical" evidence="6">
    <location>
        <begin position="207"/>
        <end position="225"/>
    </location>
</feature>
<evidence type="ECO:0000256" key="3">
    <source>
        <dbReference type="ARBA" id="ARBA00022989"/>
    </source>
</evidence>
<keyword evidence="8" id="KW-1185">Reference proteome</keyword>
<feature type="compositionally biased region" description="Basic and acidic residues" evidence="5">
    <location>
        <begin position="116"/>
        <end position="129"/>
    </location>
</feature>
<gene>
    <name evidence="7" type="ORF">Q9L58_006602</name>
</gene>
<dbReference type="InterPro" id="IPR051415">
    <property type="entry name" value="LAAT-1"/>
</dbReference>
<comment type="subcellular location">
    <subcellularLocation>
        <location evidence="1">Membrane</location>
        <topology evidence="1">Multi-pass membrane protein</topology>
    </subcellularLocation>
</comment>
<evidence type="ECO:0000313" key="8">
    <source>
        <dbReference type="Proteomes" id="UP001447188"/>
    </source>
</evidence>
<feature type="transmembrane region" description="Helical" evidence="6">
    <location>
        <begin position="245"/>
        <end position="264"/>
    </location>
</feature>
<dbReference type="Proteomes" id="UP001447188">
    <property type="component" value="Unassembled WGS sequence"/>
</dbReference>
<feature type="transmembrane region" description="Helical" evidence="6">
    <location>
        <begin position="160"/>
        <end position="180"/>
    </location>
</feature>
<protein>
    <recommendedName>
        <fullName evidence="9">PQ loop repeat protein</fullName>
    </recommendedName>
</protein>
<evidence type="ECO:0000256" key="2">
    <source>
        <dbReference type="ARBA" id="ARBA00022692"/>
    </source>
</evidence>
<accession>A0ABR3GEN9</accession>
<dbReference type="Pfam" id="PF04193">
    <property type="entry name" value="PQ-loop"/>
    <property type="match status" value="2"/>
</dbReference>
<sequence length="360" mass="39602">MESLVPQLPAHCVPQSQILIAISTLLQTCIPSWQSLISTLLGLVSITSWLFAQIPQIIKNSRRGSVEGLSWGFLMMWLLGDMYTVLVTQFMWYGLVFRVKVLEKVIVERIEGVSAGGHDDSGDDDDRRPPQGGADLKQKRPDDSEQTPENAPRRNKMPSLAHTIFITVSLLSALAGAFPVDDRQTFALPTGLPSLGDVPDRLIGHDTVEMIGFIVGWSSTVLYLCSRLPQLILNARRRSTEGLSLSLFVAAFSGNLFYSSSLLLNPLGWYDYEPYGGGGIAGPEGNNAVDWWKRTLPFFFGAFGVLAMDATVALQFKLWGNLTGEKQAVENEGERETLLVEAVRLPEDGYGAIEVRAVIE</sequence>
<organism evidence="7 8">
    <name type="scientific">Discina gigas</name>
    <dbReference type="NCBI Taxonomy" id="1032678"/>
    <lineage>
        <taxon>Eukaryota</taxon>
        <taxon>Fungi</taxon>
        <taxon>Dikarya</taxon>
        <taxon>Ascomycota</taxon>
        <taxon>Pezizomycotina</taxon>
        <taxon>Pezizomycetes</taxon>
        <taxon>Pezizales</taxon>
        <taxon>Discinaceae</taxon>
        <taxon>Discina</taxon>
    </lineage>
</organism>
<feature type="transmembrane region" description="Helical" evidence="6">
    <location>
        <begin position="36"/>
        <end position="54"/>
    </location>
</feature>
<keyword evidence="2 6" id="KW-0812">Transmembrane</keyword>
<feature type="region of interest" description="Disordered" evidence="5">
    <location>
        <begin position="116"/>
        <end position="155"/>
    </location>
</feature>
<dbReference type="EMBL" id="JBBBZM010000094">
    <property type="protein sequence ID" value="KAL0634432.1"/>
    <property type="molecule type" value="Genomic_DNA"/>
</dbReference>
<proteinExistence type="predicted"/>
<comment type="caution">
    <text evidence="7">The sequence shown here is derived from an EMBL/GenBank/DDBJ whole genome shotgun (WGS) entry which is preliminary data.</text>
</comment>
<evidence type="ECO:0008006" key="9">
    <source>
        <dbReference type="Google" id="ProtNLM"/>
    </source>
</evidence>
<keyword evidence="4 6" id="KW-0472">Membrane</keyword>
<dbReference type="PANTHER" id="PTHR16201:SF34">
    <property type="entry name" value="LYSOSOMAL AMINO ACID TRANSPORTER 1"/>
    <property type="match status" value="1"/>
</dbReference>